<feature type="compositionally biased region" description="Basic and acidic residues" evidence="1">
    <location>
        <begin position="123"/>
        <end position="137"/>
    </location>
</feature>
<feature type="region of interest" description="Disordered" evidence="1">
    <location>
        <begin position="123"/>
        <end position="146"/>
    </location>
</feature>
<evidence type="ECO:0008006" key="3">
    <source>
        <dbReference type="Google" id="ProtNLM"/>
    </source>
</evidence>
<gene>
    <name evidence="2" type="ORF">PCOR1465_LOCUS183</name>
</gene>
<protein>
    <recommendedName>
        <fullName evidence="3">BED-type domain-containing protein</fullName>
    </recommendedName>
</protein>
<sequence>MMEGVGADKQPEAVAVPAPGGDTSAAAAAAAVTSDADADAAAAKKKHVKYIERKDSASWVYSHWEPCSPEEDGAKRKYRCKYCLNAVYRHNVTRMRNHLLQCCLVTEEVKAKARECCDQISERKTAKDKEKKSRGDEAGSPSSKKMKGFDAEARGLIADAKKIDSKDANNKFGRALASLKLEPESVNNEKLKQFVKSISPNYDYPDEAEMKTIWVTLKLTHETFDSNGNGNGANGANE</sequence>
<evidence type="ECO:0000256" key="1">
    <source>
        <dbReference type="SAM" id="MobiDB-lite"/>
    </source>
</evidence>
<feature type="compositionally biased region" description="Low complexity" evidence="1">
    <location>
        <begin position="17"/>
        <end position="28"/>
    </location>
</feature>
<evidence type="ECO:0000313" key="2">
    <source>
        <dbReference type="EMBL" id="CAD8987399.1"/>
    </source>
</evidence>
<dbReference type="EMBL" id="HBFZ01000256">
    <property type="protein sequence ID" value="CAD8987399.1"/>
    <property type="molecule type" value="Transcribed_RNA"/>
</dbReference>
<proteinExistence type="predicted"/>
<accession>A0A7S1HPP9</accession>
<organism evidence="2">
    <name type="scientific">Phaeocystis cordata</name>
    <dbReference type="NCBI Taxonomy" id="118079"/>
    <lineage>
        <taxon>Eukaryota</taxon>
        <taxon>Haptista</taxon>
        <taxon>Haptophyta</taxon>
        <taxon>Prymnesiophyceae</taxon>
        <taxon>Phaeocystales</taxon>
        <taxon>Phaeocystaceae</taxon>
        <taxon>Phaeocystis</taxon>
    </lineage>
</organism>
<feature type="region of interest" description="Disordered" evidence="1">
    <location>
        <begin position="1"/>
        <end position="28"/>
    </location>
</feature>
<dbReference type="AlphaFoldDB" id="A0A7S1HPP9"/>
<name>A0A7S1HPP9_9EUKA</name>
<reference evidence="2" key="1">
    <citation type="submission" date="2021-01" db="EMBL/GenBank/DDBJ databases">
        <authorList>
            <person name="Corre E."/>
            <person name="Pelletier E."/>
            <person name="Niang G."/>
            <person name="Scheremetjew M."/>
            <person name="Finn R."/>
            <person name="Kale V."/>
            <person name="Holt S."/>
            <person name="Cochrane G."/>
            <person name="Meng A."/>
            <person name="Brown T."/>
            <person name="Cohen L."/>
        </authorList>
    </citation>
    <scope>NUCLEOTIDE SEQUENCE</scope>
    <source>
        <strain evidence="2">RCC1383</strain>
    </source>
</reference>